<gene>
    <name evidence="3" type="ORF">J1N35_033600</name>
</gene>
<dbReference type="PROSITE" id="PS50966">
    <property type="entry name" value="ZF_SWIM"/>
    <property type="match status" value="1"/>
</dbReference>
<organism evidence="3 4">
    <name type="scientific">Gossypium stocksii</name>
    <dbReference type="NCBI Taxonomy" id="47602"/>
    <lineage>
        <taxon>Eukaryota</taxon>
        <taxon>Viridiplantae</taxon>
        <taxon>Streptophyta</taxon>
        <taxon>Embryophyta</taxon>
        <taxon>Tracheophyta</taxon>
        <taxon>Spermatophyta</taxon>
        <taxon>Magnoliopsida</taxon>
        <taxon>eudicotyledons</taxon>
        <taxon>Gunneridae</taxon>
        <taxon>Pentapetalae</taxon>
        <taxon>rosids</taxon>
        <taxon>malvids</taxon>
        <taxon>Malvales</taxon>
        <taxon>Malvaceae</taxon>
        <taxon>Malvoideae</taxon>
        <taxon>Gossypium</taxon>
    </lineage>
</organism>
<evidence type="ECO:0000259" key="2">
    <source>
        <dbReference type="PROSITE" id="PS50966"/>
    </source>
</evidence>
<accession>A0A9D3UQY7</accession>
<keyword evidence="1" id="KW-0863">Zinc-finger</keyword>
<evidence type="ECO:0000313" key="3">
    <source>
        <dbReference type="EMBL" id="KAH1055535.1"/>
    </source>
</evidence>
<name>A0A9D3UQY7_9ROSI</name>
<keyword evidence="1" id="KW-0479">Metal-binding</keyword>
<proteinExistence type="predicted"/>
<dbReference type="GO" id="GO:0008270">
    <property type="term" value="F:zinc ion binding"/>
    <property type="evidence" value="ECO:0007669"/>
    <property type="project" value="UniProtKB-KW"/>
</dbReference>
<dbReference type="AlphaFoldDB" id="A0A9D3UQY7"/>
<dbReference type="PANTHER" id="PTHR31973:SF195">
    <property type="entry name" value="MUDR FAMILY TRANSPOSASE"/>
    <property type="match status" value="1"/>
</dbReference>
<keyword evidence="4" id="KW-1185">Reference proteome</keyword>
<evidence type="ECO:0000256" key="1">
    <source>
        <dbReference type="PROSITE-ProRule" id="PRU00325"/>
    </source>
</evidence>
<dbReference type="Proteomes" id="UP000828251">
    <property type="component" value="Unassembled WGS sequence"/>
</dbReference>
<evidence type="ECO:0000313" key="4">
    <source>
        <dbReference type="Proteomes" id="UP000828251"/>
    </source>
</evidence>
<comment type="caution">
    <text evidence="3">The sequence shown here is derived from an EMBL/GenBank/DDBJ whole genome shotgun (WGS) entry which is preliminary data.</text>
</comment>
<dbReference type="OrthoDB" id="1415334at2759"/>
<dbReference type="EMBL" id="JAIQCV010000010">
    <property type="protein sequence ID" value="KAH1055535.1"/>
    <property type="molecule type" value="Genomic_DNA"/>
</dbReference>
<dbReference type="PANTHER" id="PTHR31973">
    <property type="entry name" value="POLYPROTEIN, PUTATIVE-RELATED"/>
    <property type="match status" value="1"/>
</dbReference>
<sequence>MQHTEFSAPILLRRHVCPQPNIYVISDRGTEILVTIERQRSLWDHKHHWYCLRHVTSNYYGQYRSTNERRVVCNFFYQFILPMYEINNDRFHEMLAILRSTQAYDDSLQYGHMTSNLAECINSSLKETCHLLITSVVRETNFHLVALFPKQVASYKGQMQGGHVWWQKVLQEINKVKAWTNTMHTFCHDHNNLWFCVMEFDRLNQSITGKLYPVHLRNKTCDCRTFAVLCYPCAHAIIAC</sequence>
<protein>
    <recommendedName>
        <fullName evidence="2">SWIM-type domain-containing protein</fullName>
    </recommendedName>
</protein>
<feature type="domain" description="SWIM-type" evidence="2">
    <location>
        <begin position="212"/>
        <end position="239"/>
    </location>
</feature>
<reference evidence="3 4" key="1">
    <citation type="journal article" date="2021" name="Plant Biotechnol. J.">
        <title>Multi-omics assisted identification of the key and species-specific regulatory components of drought-tolerant mechanisms in Gossypium stocksii.</title>
        <authorList>
            <person name="Yu D."/>
            <person name="Ke L."/>
            <person name="Zhang D."/>
            <person name="Wu Y."/>
            <person name="Sun Y."/>
            <person name="Mei J."/>
            <person name="Sun J."/>
            <person name="Sun Y."/>
        </authorList>
    </citation>
    <scope>NUCLEOTIDE SEQUENCE [LARGE SCALE GENOMIC DNA]</scope>
    <source>
        <strain evidence="4">cv. E1</strain>
        <tissue evidence="3">Leaf</tissue>
    </source>
</reference>
<keyword evidence="1" id="KW-0862">Zinc</keyword>
<dbReference type="InterPro" id="IPR007527">
    <property type="entry name" value="Znf_SWIM"/>
</dbReference>